<comment type="caution">
    <text evidence="2">The sequence shown here is derived from an EMBL/GenBank/DDBJ whole genome shotgun (WGS) entry which is preliminary data.</text>
</comment>
<evidence type="ECO:0000256" key="1">
    <source>
        <dbReference type="SAM" id="MobiDB-lite"/>
    </source>
</evidence>
<accession>A0AAW1FLZ6</accession>
<proteinExistence type="predicted"/>
<name>A0AAW1FLZ6_ZOAVI</name>
<gene>
    <name evidence="2" type="ORF">VZT92_008066</name>
</gene>
<reference evidence="2 3" key="1">
    <citation type="journal article" date="2024" name="Genome Biol. Evol.">
        <title>Chromosome-level genome assembly of the viviparous eelpout Zoarces viviparus.</title>
        <authorList>
            <person name="Fuhrmann N."/>
            <person name="Brasseur M.V."/>
            <person name="Bakowski C.E."/>
            <person name="Podsiadlowski L."/>
            <person name="Prost S."/>
            <person name="Krehenwinkel H."/>
            <person name="Mayer C."/>
        </authorList>
    </citation>
    <scope>NUCLEOTIDE SEQUENCE [LARGE SCALE GENOMIC DNA]</scope>
    <source>
        <strain evidence="2">NO-MEL_2022_Ind0_liver</strain>
    </source>
</reference>
<protein>
    <submittedName>
        <fullName evidence="2">Uncharacterized protein</fullName>
    </submittedName>
</protein>
<dbReference type="Proteomes" id="UP001488805">
    <property type="component" value="Unassembled WGS sequence"/>
</dbReference>
<feature type="region of interest" description="Disordered" evidence="1">
    <location>
        <begin position="1"/>
        <end position="45"/>
    </location>
</feature>
<evidence type="ECO:0000313" key="3">
    <source>
        <dbReference type="Proteomes" id="UP001488805"/>
    </source>
</evidence>
<evidence type="ECO:0000313" key="2">
    <source>
        <dbReference type="EMBL" id="KAK9535699.1"/>
    </source>
</evidence>
<organism evidence="2 3">
    <name type="scientific">Zoarces viviparus</name>
    <name type="common">Viviparous eelpout</name>
    <name type="synonym">Blennius viviparus</name>
    <dbReference type="NCBI Taxonomy" id="48416"/>
    <lineage>
        <taxon>Eukaryota</taxon>
        <taxon>Metazoa</taxon>
        <taxon>Chordata</taxon>
        <taxon>Craniata</taxon>
        <taxon>Vertebrata</taxon>
        <taxon>Euteleostomi</taxon>
        <taxon>Actinopterygii</taxon>
        <taxon>Neopterygii</taxon>
        <taxon>Teleostei</taxon>
        <taxon>Neoteleostei</taxon>
        <taxon>Acanthomorphata</taxon>
        <taxon>Eupercaria</taxon>
        <taxon>Perciformes</taxon>
        <taxon>Cottioidei</taxon>
        <taxon>Zoarcales</taxon>
        <taxon>Zoarcidae</taxon>
        <taxon>Zoarcinae</taxon>
        <taxon>Zoarces</taxon>
    </lineage>
</organism>
<dbReference type="EMBL" id="JBCEZU010000056">
    <property type="protein sequence ID" value="KAK9535699.1"/>
    <property type="molecule type" value="Genomic_DNA"/>
</dbReference>
<dbReference type="AlphaFoldDB" id="A0AAW1FLZ6"/>
<sequence>MHMTLLDAAAGKALPPTAGSPKEMGKHAHMRIARASPPSAPVNEQRMLPGCEFETAAERTHCALTTQSGTAAARLPGTTGSI</sequence>
<keyword evidence="3" id="KW-1185">Reference proteome</keyword>